<dbReference type="Pfam" id="PF00583">
    <property type="entry name" value="Acetyltransf_1"/>
    <property type="match status" value="1"/>
</dbReference>
<keyword evidence="5" id="KW-1185">Reference proteome</keyword>
<evidence type="ECO:0000259" key="3">
    <source>
        <dbReference type="PROSITE" id="PS51186"/>
    </source>
</evidence>
<dbReference type="PANTHER" id="PTHR43877:SF2">
    <property type="entry name" value="AMINOALKYLPHOSPHONATE N-ACETYLTRANSFERASE-RELATED"/>
    <property type="match status" value="1"/>
</dbReference>
<evidence type="ECO:0000256" key="1">
    <source>
        <dbReference type="ARBA" id="ARBA00022679"/>
    </source>
</evidence>
<dbReference type="GO" id="GO:0016747">
    <property type="term" value="F:acyltransferase activity, transferring groups other than amino-acyl groups"/>
    <property type="evidence" value="ECO:0007669"/>
    <property type="project" value="InterPro"/>
</dbReference>
<sequence>MSLVIRKARSDEYAEIDRLIADAYAHDYGPGDSDGDPVRSAEVRARDYDLWVAVEGDALLGSVTTRRPGGPALHEDFGDDELDLRLLGVSPDARRRGIAASLMRFVVDRARAQGFRAVILKTHPDMGGAHRLYDRLGFVRAPERDGLWIGGRRVLDLLTYAYPLADGDRTHGNSQTGRS</sequence>
<dbReference type="SUPFAM" id="SSF55729">
    <property type="entry name" value="Acyl-CoA N-acyltransferases (Nat)"/>
    <property type="match status" value="1"/>
</dbReference>
<keyword evidence="1" id="KW-0808">Transferase</keyword>
<evidence type="ECO:0000256" key="2">
    <source>
        <dbReference type="ARBA" id="ARBA00023315"/>
    </source>
</evidence>
<proteinExistence type="predicted"/>
<reference evidence="4" key="1">
    <citation type="submission" date="2021-03" db="EMBL/GenBank/DDBJ databases">
        <title>Leucobacter chromiisoli sp. nov., isolated from chromium-containing soil of chemical plant.</title>
        <authorList>
            <person name="Xu Z."/>
        </authorList>
    </citation>
    <scope>NUCLEOTIDE SEQUENCE</scope>
    <source>
        <strain evidence="4">S27</strain>
    </source>
</reference>
<dbReference type="Gene3D" id="3.40.630.30">
    <property type="match status" value="1"/>
</dbReference>
<keyword evidence="2" id="KW-0012">Acyltransferase</keyword>
<dbReference type="CDD" id="cd04301">
    <property type="entry name" value="NAT_SF"/>
    <property type="match status" value="1"/>
</dbReference>
<feature type="domain" description="N-acetyltransferase" evidence="3">
    <location>
        <begin position="3"/>
        <end position="165"/>
    </location>
</feature>
<dbReference type="InterPro" id="IPR016181">
    <property type="entry name" value="Acyl_CoA_acyltransferase"/>
</dbReference>
<accession>A0A939MKJ7</accession>
<dbReference type="PANTHER" id="PTHR43877">
    <property type="entry name" value="AMINOALKYLPHOSPHONATE N-ACETYLTRANSFERASE-RELATED-RELATED"/>
    <property type="match status" value="1"/>
</dbReference>
<dbReference type="InterPro" id="IPR050832">
    <property type="entry name" value="Bact_Acetyltransf"/>
</dbReference>
<dbReference type="Proteomes" id="UP000664382">
    <property type="component" value="Unassembled WGS sequence"/>
</dbReference>
<dbReference type="AlphaFoldDB" id="A0A939MKJ7"/>
<dbReference type="EMBL" id="JAGDYM010000002">
    <property type="protein sequence ID" value="MBO1900527.1"/>
    <property type="molecule type" value="Genomic_DNA"/>
</dbReference>
<protein>
    <submittedName>
        <fullName evidence="4">GNAT family N-acetyltransferase</fullName>
    </submittedName>
</protein>
<dbReference type="InterPro" id="IPR000182">
    <property type="entry name" value="GNAT_dom"/>
</dbReference>
<comment type="caution">
    <text evidence="4">The sequence shown here is derived from an EMBL/GenBank/DDBJ whole genome shotgun (WGS) entry which is preliminary data.</text>
</comment>
<name>A0A939MKJ7_9MICO</name>
<dbReference type="RefSeq" id="WP_208095164.1">
    <property type="nucleotide sequence ID" value="NZ_JAGDYM010000002.1"/>
</dbReference>
<evidence type="ECO:0000313" key="5">
    <source>
        <dbReference type="Proteomes" id="UP000664382"/>
    </source>
</evidence>
<organism evidence="4 5">
    <name type="scientific">Leucobacter weissii</name>
    <dbReference type="NCBI Taxonomy" id="1983706"/>
    <lineage>
        <taxon>Bacteria</taxon>
        <taxon>Bacillati</taxon>
        <taxon>Actinomycetota</taxon>
        <taxon>Actinomycetes</taxon>
        <taxon>Micrococcales</taxon>
        <taxon>Microbacteriaceae</taxon>
        <taxon>Leucobacter</taxon>
    </lineage>
</organism>
<dbReference type="PROSITE" id="PS51186">
    <property type="entry name" value="GNAT"/>
    <property type="match status" value="1"/>
</dbReference>
<evidence type="ECO:0000313" key="4">
    <source>
        <dbReference type="EMBL" id="MBO1900527.1"/>
    </source>
</evidence>
<gene>
    <name evidence="4" type="ORF">J4H92_01025</name>
</gene>